<feature type="region of interest" description="Disordered" evidence="1">
    <location>
        <begin position="1"/>
        <end position="20"/>
    </location>
</feature>
<dbReference type="AlphaFoldDB" id="A0A8S3EAI3"/>
<accession>A0A8S3EAI3</accession>
<reference evidence="2" key="1">
    <citation type="submission" date="2021-02" db="EMBL/GenBank/DDBJ databases">
        <authorList>
            <person name="Nowell W R."/>
        </authorList>
    </citation>
    <scope>NUCLEOTIDE SEQUENCE</scope>
</reference>
<gene>
    <name evidence="2" type="ORF">BYL167_LOCUS57183</name>
</gene>
<protein>
    <submittedName>
        <fullName evidence="2">Uncharacterized protein</fullName>
    </submittedName>
</protein>
<name>A0A8S3EAI3_9BILA</name>
<evidence type="ECO:0000313" key="3">
    <source>
        <dbReference type="Proteomes" id="UP000681967"/>
    </source>
</evidence>
<evidence type="ECO:0000313" key="2">
    <source>
        <dbReference type="EMBL" id="CAF5043364.1"/>
    </source>
</evidence>
<proteinExistence type="predicted"/>
<evidence type="ECO:0000256" key="1">
    <source>
        <dbReference type="SAM" id="MobiDB-lite"/>
    </source>
</evidence>
<comment type="caution">
    <text evidence="2">The sequence shown here is derived from an EMBL/GenBank/DDBJ whole genome shotgun (WGS) entry which is preliminary data.</text>
</comment>
<dbReference type="Proteomes" id="UP000681967">
    <property type="component" value="Unassembled WGS sequence"/>
</dbReference>
<organism evidence="2 3">
    <name type="scientific">Rotaria magnacalcarata</name>
    <dbReference type="NCBI Taxonomy" id="392030"/>
    <lineage>
        <taxon>Eukaryota</taxon>
        <taxon>Metazoa</taxon>
        <taxon>Spiralia</taxon>
        <taxon>Gnathifera</taxon>
        <taxon>Rotifera</taxon>
        <taxon>Eurotatoria</taxon>
        <taxon>Bdelloidea</taxon>
        <taxon>Philodinida</taxon>
        <taxon>Philodinidae</taxon>
        <taxon>Rotaria</taxon>
    </lineage>
</organism>
<sequence length="20" mass="2018">MPKLTTSATTVTAARVTAPT</sequence>
<dbReference type="EMBL" id="CAJOBH010224413">
    <property type="protein sequence ID" value="CAF5043364.1"/>
    <property type="molecule type" value="Genomic_DNA"/>
</dbReference>
<feature type="non-terminal residue" evidence="2">
    <location>
        <position position="20"/>
    </location>
</feature>